<dbReference type="RefSeq" id="XP_013077505.2">
    <property type="nucleotide sequence ID" value="XM_013222051.2"/>
</dbReference>
<proteinExistence type="predicted"/>
<feature type="signal peptide" evidence="1">
    <location>
        <begin position="1"/>
        <end position="19"/>
    </location>
</feature>
<sequence length="109" mass="12179">MLLCILFLACSFTFNLVCSNSTHETPLALAGCSNNSQPCSVFFSCCFYYDMCYQKINGEGNGMNIEDAFPINMTVEEELDYIERSIFLFVDEMISNIGLHPSLNLSVSS</sequence>
<gene>
    <name evidence="3" type="primary">LOC106063637</name>
</gene>
<reference evidence="3" key="1">
    <citation type="submission" date="2025-08" db="UniProtKB">
        <authorList>
            <consortium name="RefSeq"/>
        </authorList>
    </citation>
    <scope>IDENTIFICATION</scope>
</reference>
<organism evidence="2 3">
    <name type="scientific">Biomphalaria glabrata</name>
    <name type="common">Bloodfluke planorb</name>
    <name type="synonym">Freshwater snail</name>
    <dbReference type="NCBI Taxonomy" id="6526"/>
    <lineage>
        <taxon>Eukaryota</taxon>
        <taxon>Metazoa</taxon>
        <taxon>Spiralia</taxon>
        <taxon>Lophotrochozoa</taxon>
        <taxon>Mollusca</taxon>
        <taxon>Gastropoda</taxon>
        <taxon>Heterobranchia</taxon>
        <taxon>Euthyneura</taxon>
        <taxon>Panpulmonata</taxon>
        <taxon>Hygrophila</taxon>
        <taxon>Lymnaeoidea</taxon>
        <taxon>Planorbidae</taxon>
        <taxon>Biomphalaria</taxon>
    </lineage>
</organism>
<keyword evidence="1" id="KW-0732">Signal</keyword>
<accession>A0A9U8E8S6</accession>
<keyword evidence="2" id="KW-1185">Reference proteome</keyword>
<evidence type="ECO:0000313" key="3">
    <source>
        <dbReference type="RefSeq" id="XP_013077505.2"/>
    </source>
</evidence>
<name>A0A9U8E8S6_BIOGL</name>
<dbReference type="KEGG" id="bgt:106063637"/>
<evidence type="ECO:0000256" key="1">
    <source>
        <dbReference type="SAM" id="SignalP"/>
    </source>
</evidence>
<evidence type="ECO:0000313" key="2">
    <source>
        <dbReference type="Proteomes" id="UP001165740"/>
    </source>
</evidence>
<dbReference type="GeneID" id="106063637"/>
<dbReference type="AlphaFoldDB" id="A0A9U8E8S6"/>
<feature type="chain" id="PRO_5040747156" evidence="1">
    <location>
        <begin position="20"/>
        <end position="109"/>
    </location>
</feature>
<protein>
    <submittedName>
        <fullName evidence="3">Uncharacterized protein LOC106063637</fullName>
    </submittedName>
</protein>
<dbReference type="Proteomes" id="UP001165740">
    <property type="component" value="Chromosome 17"/>
</dbReference>